<dbReference type="Proteomes" id="UP000781932">
    <property type="component" value="Unassembled WGS sequence"/>
</dbReference>
<organism evidence="2 3">
    <name type="scientific">Colletotrichum karsti</name>
    <dbReference type="NCBI Taxonomy" id="1095194"/>
    <lineage>
        <taxon>Eukaryota</taxon>
        <taxon>Fungi</taxon>
        <taxon>Dikarya</taxon>
        <taxon>Ascomycota</taxon>
        <taxon>Pezizomycotina</taxon>
        <taxon>Sordariomycetes</taxon>
        <taxon>Hypocreomycetidae</taxon>
        <taxon>Glomerellales</taxon>
        <taxon>Glomerellaceae</taxon>
        <taxon>Colletotrichum</taxon>
        <taxon>Colletotrichum boninense species complex</taxon>
    </lineage>
</organism>
<proteinExistence type="predicted"/>
<keyword evidence="3" id="KW-1185">Reference proteome</keyword>
<feature type="compositionally biased region" description="Acidic residues" evidence="1">
    <location>
        <begin position="39"/>
        <end position="50"/>
    </location>
</feature>
<dbReference type="EMBL" id="JAATWM020000004">
    <property type="protein sequence ID" value="KAF9880955.1"/>
    <property type="molecule type" value="Genomic_DNA"/>
</dbReference>
<feature type="region of interest" description="Disordered" evidence="1">
    <location>
        <begin position="34"/>
        <end position="55"/>
    </location>
</feature>
<gene>
    <name evidence="2" type="ORF">CkaCkLH20_01997</name>
</gene>
<dbReference type="RefSeq" id="XP_038750416.1">
    <property type="nucleotide sequence ID" value="XM_038884716.1"/>
</dbReference>
<dbReference type="GeneID" id="62157790"/>
<evidence type="ECO:0000313" key="3">
    <source>
        <dbReference type="Proteomes" id="UP000781932"/>
    </source>
</evidence>
<reference evidence="2" key="2">
    <citation type="submission" date="2020-11" db="EMBL/GenBank/DDBJ databases">
        <title>Whole genome sequencing of Colletotrichum sp.</title>
        <authorList>
            <person name="Li H."/>
        </authorList>
    </citation>
    <scope>NUCLEOTIDE SEQUENCE</scope>
    <source>
        <strain evidence="2">CkLH20</strain>
    </source>
</reference>
<protein>
    <submittedName>
        <fullName evidence="2">Uncharacterized protein</fullName>
    </submittedName>
</protein>
<accession>A0A9P6IE21</accession>
<reference evidence="2" key="1">
    <citation type="submission" date="2020-03" db="EMBL/GenBank/DDBJ databases">
        <authorList>
            <person name="He L."/>
        </authorList>
    </citation>
    <scope>NUCLEOTIDE SEQUENCE</scope>
    <source>
        <strain evidence="2">CkLH20</strain>
    </source>
</reference>
<sequence length="320" mass="36255">MSDLTPLSPYKLTKTVVVKFVSMEIAVFESSLRDKGQNDDDDQKDDEEFIDPNAGKHDILGLNEVAQNISDDSKKRLSILHAQLMTASTSLRNNDTQFAQLVDPTGKAISQQSIAFGNIENCSDGMTEWKPLTNKIARIDWKKRYMKMALTADVMEKSTYDEFMLVIEEYTKALKNSAGWTEIFVSHTEGLFTMLKGEYGVYVKETQWIYHTTSTKANNRDDAEKPTLVVEEMITPRPVEMKRSVNSVAASGFALLQSGLIKKWRKTLSHMTKVDYIVQNLLTIMDLRDESSIAEMGEPLAEALNNFDAEAERFFSLFEN</sequence>
<name>A0A9P6IE21_9PEZI</name>
<dbReference type="OrthoDB" id="5245302at2759"/>
<dbReference type="AlphaFoldDB" id="A0A9P6IE21"/>
<comment type="caution">
    <text evidence="2">The sequence shown here is derived from an EMBL/GenBank/DDBJ whole genome shotgun (WGS) entry which is preliminary data.</text>
</comment>
<evidence type="ECO:0000256" key="1">
    <source>
        <dbReference type="SAM" id="MobiDB-lite"/>
    </source>
</evidence>
<evidence type="ECO:0000313" key="2">
    <source>
        <dbReference type="EMBL" id="KAF9880955.1"/>
    </source>
</evidence>